<name>A0A1N6LZ37_9VIBR</name>
<reference evidence="1" key="2">
    <citation type="submission" date="2019-11" db="EMBL/GenBank/DDBJ databases">
        <authorList>
            <person name="January G."/>
            <person name="Bunk B."/>
        </authorList>
    </citation>
    <scope>NUCLEOTIDE SEQUENCE</scope>
    <source>
        <strain evidence="1">3.6</strain>
    </source>
</reference>
<dbReference type="Proteomes" id="UP000184774">
    <property type="component" value="Unassembled WGS sequence"/>
</dbReference>
<evidence type="ECO:0000313" key="3">
    <source>
        <dbReference type="Proteomes" id="UP000184774"/>
    </source>
</evidence>
<accession>A0A1N6LZ37</accession>
<protein>
    <recommendedName>
        <fullName evidence="5">Secreted protein</fullName>
    </recommendedName>
</protein>
<reference evidence="1 4" key="3">
    <citation type="journal article" date="2020" name="J. Nat. Prod.">
        <title>Genomics-Metabolomics Profiling Disclosed Marine Vibrio spartinae 3.6 as a Producer of a New Branched Side Chain Prodigiosin.</title>
        <authorList>
            <person name="Vitale G.A."/>
            <person name="Sciarretta M."/>
            <person name="Palma Esposito F."/>
            <person name="January G.G."/>
            <person name="Giaccio M."/>
            <person name="Bunk B."/>
            <person name="Sproer C."/>
            <person name="Bajerski F."/>
            <person name="Power D."/>
            <person name="Festa C."/>
            <person name="Monti M.C."/>
            <person name="D'Auria M.V."/>
            <person name="de Pascale D."/>
        </authorList>
    </citation>
    <scope>NUCLEOTIDE SEQUENCE [LARGE SCALE GENOMIC DNA]</scope>
    <source>
        <strain evidence="1 4">3.6</strain>
    </source>
</reference>
<evidence type="ECO:0000313" key="1">
    <source>
        <dbReference type="EMBL" id="QMV16479.1"/>
    </source>
</evidence>
<proteinExistence type="predicted"/>
<dbReference type="Proteomes" id="UP000515264">
    <property type="component" value="Chromosome 2"/>
</dbReference>
<dbReference type="EMBL" id="FSSB01000001">
    <property type="protein sequence ID" value="SIO92448.1"/>
    <property type="molecule type" value="Genomic_DNA"/>
</dbReference>
<dbReference type="AlphaFoldDB" id="A0A1N6LZ37"/>
<gene>
    <name evidence="2" type="ORF">VSP9026_00057</name>
    <name evidence="1" type="ORF">Vspart_03873</name>
</gene>
<evidence type="ECO:0008006" key="5">
    <source>
        <dbReference type="Google" id="ProtNLM"/>
    </source>
</evidence>
<reference evidence="2 3" key="1">
    <citation type="submission" date="2016-12" db="EMBL/GenBank/DDBJ databases">
        <authorList>
            <person name="Song W.-J."/>
            <person name="Kurnit D.M."/>
        </authorList>
    </citation>
    <scope>NUCLEOTIDE SEQUENCE [LARGE SCALE GENOMIC DNA]</scope>
    <source>
        <strain evidence="2 3">CECT 9026</strain>
    </source>
</reference>
<dbReference type="EMBL" id="CP046269">
    <property type="protein sequence ID" value="QMV16479.1"/>
    <property type="molecule type" value="Genomic_DNA"/>
</dbReference>
<organism evidence="2 3">
    <name type="scientific">Vibrio spartinae</name>
    <dbReference type="NCBI Taxonomy" id="1918945"/>
    <lineage>
        <taxon>Bacteria</taxon>
        <taxon>Pseudomonadati</taxon>
        <taxon>Pseudomonadota</taxon>
        <taxon>Gammaproteobacteria</taxon>
        <taxon>Vibrionales</taxon>
        <taxon>Vibrionaceae</taxon>
        <taxon>Vibrio</taxon>
    </lineage>
</organism>
<keyword evidence="4" id="KW-1185">Reference proteome</keyword>
<sequence length="68" mass="8053">MKNYRLMAVVCSFVALKAVSPQRCDSPCFCRPPYWVVQLTFPLFLMYYERITTALSFVSVEHIQLMRR</sequence>
<evidence type="ECO:0000313" key="2">
    <source>
        <dbReference type="EMBL" id="SIO92448.1"/>
    </source>
</evidence>
<evidence type="ECO:0000313" key="4">
    <source>
        <dbReference type="Proteomes" id="UP000515264"/>
    </source>
</evidence>